<dbReference type="PANTHER" id="PTHR11851">
    <property type="entry name" value="METALLOPROTEASE"/>
    <property type="match status" value="1"/>
</dbReference>
<dbReference type="Gene3D" id="3.30.830.10">
    <property type="entry name" value="Metalloenzyme, LuxS/M16 peptidase-like"/>
    <property type="match status" value="4"/>
</dbReference>
<comment type="caution">
    <text evidence="6">The sequence shown here is derived from an EMBL/GenBank/DDBJ whole genome shotgun (WGS) entry which is preliminary data.</text>
</comment>
<gene>
    <name evidence="6" type="ORF">FKG94_07985</name>
</gene>
<feature type="domain" description="Peptidase M16 N-terminal" evidence="4">
    <location>
        <begin position="66"/>
        <end position="207"/>
    </location>
</feature>
<dbReference type="PROSITE" id="PS00143">
    <property type="entry name" value="INSULINASE"/>
    <property type="match status" value="1"/>
</dbReference>
<dbReference type="Proteomes" id="UP000319732">
    <property type="component" value="Unassembled WGS sequence"/>
</dbReference>
<protein>
    <submittedName>
        <fullName evidence="6">Insulinase family protein</fullName>
    </submittedName>
</protein>
<comment type="similarity">
    <text evidence="2 3">Belongs to the peptidase M16 family.</text>
</comment>
<dbReference type="Pfam" id="PF05193">
    <property type="entry name" value="Peptidase_M16_C"/>
    <property type="match status" value="2"/>
</dbReference>
<dbReference type="EMBL" id="VHSG01000007">
    <property type="protein sequence ID" value="TQV82748.1"/>
    <property type="molecule type" value="Genomic_DNA"/>
</dbReference>
<evidence type="ECO:0000313" key="6">
    <source>
        <dbReference type="EMBL" id="TQV82748.1"/>
    </source>
</evidence>
<dbReference type="GO" id="GO:0046872">
    <property type="term" value="F:metal ion binding"/>
    <property type="evidence" value="ECO:0007669"/>
    <property type="project" value="InterPro"/>
</dbReference>
<dbReference type="InterPro" id="IPR011249">
    <property type="entry name" value="Metalloenz_LuxS/M16"/>
</dbReference>
<evidence type="ECO:0000313" key="7">
    <source>
        <dbReference type="Proteomes" id="UP000319732"/>
    </source>
</evidence>
<feature type="domain" description="Peptidase M16 C-terminal" evidence="5">
    <location>
        <begin position="214"/>
        <end position="390"/>
    </location>
</feature>
<evidence type="ECO:0000256" key="3">
    <source>
        <dbReference type="RuleBase" id="RU004447"/>
    </source>
</evidence>
<reference evidence="6 7" key="1">
    <citation type="submission" date="2019-06" db="EMBL/GenBank/DDBJ databases">
        <title>Whole genome sequence for Cellvibrionaceae sp. R142.</title>
        <authorList>
            <person name="Wang G."/>
        </authorList>
    </citation>
    <scope>NUCLEOTIDE SEQUENCE [LARGE SCALE GENOMIC DNA]</scope>
    <source>
        <strain evidence="6 7">R142</strain>
    </source>
</reference>
<dbReference type="AlphaFoldDB" id="A0A545TZV4"/>
<dbReference type="InterPro" id="IPR011765">
    <property type="entry name" value="Pept_M16_N"/>
</dbReference>
<dbReference type="InterPro" id="IPR001431">
    <property type="entry name" value="Pept_M16_Zn_BS"/>
</dbReference>
<dbReference type="GO" id="GO:0004222">
    <property type="term" value="F:metalloendopeptidase activity"/>
    <property type="evidence" value="ECO:0007669"/>
    <property type="project" value="InterPro"/>
</dbReference>
<evidence type="ECO:0000256" key="2">
    <source>
        <dbReference type="ARBA" id="ARBA00007261"/>
    </source>
</evidence>
<dbReference type="InterPro" id="IPR050361">
    <property type="entry name" value="MPP/UQCRC_Complex"/>
</dbReference>
<sequence>MGNFNGTRRLSQPPTNRLNRCICLFIAVFLSLPGAMALADYKEVRSIEGITEYAFDNGLQLLLFPDESKDSITVNITYRVGSKHENYGETGMAHLLEHLLFKGTPKHPNITKELSDHGAQANGTTWLERTNYFETFKATDENLEWALSMESDRMINSFVAQKDLDSEMTVVRNEFEMGENNPGNILLQRIYATAYDWHNYGNSTIGARSDIENVKIENLRAFYEKYYQPDNATLIVAGKIDIERTLELVDRYFGALPKPARKLPEFYTLDPTQDGERTVTLRRVGSEQVVAAAYRIPSGLHEDFAAVSVLARVLGHSPSGRLYKNLVEQQLATQVWAWPNQQQDPGLLYFNAAADLETDLQKTEAVLLKTVEDIAAQPITSEEVARAKRQIAKEMELRFNSSQDISIELSEWIGIGDWRMYFINRDRLEDVTLENVQAVADKYLLRSNRTLGKFLPTAEPVRAVVSAPADISDLLRDYKGREMIAQGEVFDPTPENIKARLKKHELDDMELAFLPIKTRGESVNLELRLGLGTEKSLKHQREVAELTAAMLLRGSSRLSKEQIQDEFDRLKASGGIGWAGQSLSSRYETTRENLVQVLDLIYEVHTEPAFSEKEFQLLKTQKLAGLEASKTDPQALAFRANARSFNRFPKGHVYYTKSIDDEIKSVKKVSLKDVKRFYKKHYGAGNLQLSIVGDFDEAEIKDLMVKRFAPWEAKTQYSRVLNNYKDVEKVAQTIETPDKKNAVFIASTNLDMTADHDDAPALHLVSHMLGGGFINSRLASRIRQQDGLSYGVGSFLQLGNIDTNGMFMAYAISAPENTEKVHRAFTEEMQRAVKDGFEVDELEAAKNGFLDRMKLNFGNNKLLATRLRSDLTDDREIDAAREFIDAVRALTVEDVNRVMKEYLEPEPMTIIKAGDFVAGNS</sequence>
<evidence type="ECO:0000256" key="1">
    <source>
        <dbReference type="ARBA" id="ARBA00001947"/>
    </source>
</evidence>
<dbReference type="InterPro" id="IPR007863">
    <property type="entry name" value="Peptidase_M16_C"/>
</dbReference>
<dbReference type="SUPFAM" id="SSF63411">
    <property type="entry name" value="LuxS/MPP-like metallohydrolase"/>
    <property type="match status" value="4"/>
</dbReference>
<dbReference type="Pfam" id="PF00675">
    <property type="entry name" value="Peptidase_M16"/>
    <property type="match status" value="1"/>
</dbReference>
<organism evidence="6 7">
    <name type="scientific">Exilibacterium tricleocarpae</name>
    <dbReference type="NCBI Taxonomy" id="2591008"/>
    <lineage>
        <taxon>Bacteria</taxon>
        <taxon>Pseudomonadati</taxon>
        <taxon>Pseudomonadota</taxon>
        <taxon>Gammaproteobacteria</taxon>
        <taxon>Cellvibrionales</taxon>
        <taxon>Cellvibrionaceae</taxon>
        <taxon>Exilibacterium</taxon>
    </lineage>
</organism>
<proteinExistence type="inferred from homology"/>
<comment type="cofactor">
    <cofactor evidence="1">
        <name>Zn(2+)</name>
        <dbReference type="ChEBI" id="CHEBI:29105"/>
    </cofactor>
</comment>
<dbReference type="GO" id="GO:0006508">
    <property type="term" value="P:proteolysis"/>
    <property type="evidence" value="ECO:0007669"/>
    <property type="project" value="InterPro"/>
</dbReference>
<name>A0A545TZV4_9GAMM</name>
<evidence type="ECO:0000259" key="4">
    <source>
        <dbReference type="Pfam" id="PF00675"/>
    </source>
</evidence>
<accession>A0A545TZV4</accession>
<dbReference type="PANTHER" id="PTHR11851:SF49">
    <property type="entry name" value="MITOCHONDRIAL-PROCESSING PEPTIDASE SUBUNIT ALPHA"/>
    <property type="match status" value="1"/>
</dbReference>
<keyword evidence="7" id="KW-1185">Reference proteome</keyword>
<feature type="domain" description="Peptidase M16 C-terminal" evidence="5">
    <location>
        <begin position="668"/>
        <end position="848"/>
    </location>
</feature>
<evidence type="ECO:0000259" key="5">
    <source>
        <dbReference type="Pfam" id="PF05193"/>
    </source>
</evidence>
<dbReference type="OrthoDB" id="9811314at2"/>